<evidence type="ECO:0000313" key="4">
    <source>
        <dbReference type="Proteomes" id="UP000726170"/>
    </source>
</evidence>
<evidence type="ECO:0000256" key="1">
    <source>
        <dbReference type="PROSITE-ProRule" id="PRU00182"/>
    </source>
</evidence>
<dbReference type="InterPro" id="IPR040591">
    <property type="entry name" value="RqcP2_RBD"/>
</dbReference>
<keyword evidence="4" id="KW-1185">Reference proteome</keyword>
<comment type="caution">
    <text evidence="3">The sequence shown here is derived from an EMBL/GenBank/DDBJ whole genome shotgun (WGS) entry which is preliminary data.</text>
</comment>
<reference evidence="3 4" key="1">
    <citation type="submission" date="2021-06" db="EMBL/GenBank/DDBJ databases">
        <authorList>
            <person name="Sun Q."/>
            <person name="Li D."/>
        </authorList>
    </citation>
    <scope>NUCLEOTIDE SEQUENCE [LARGE SCALE GENOMIC DNA]</scope>
    <source>
        <strain evidence="3 4">MSJ-11</strain>
    </source>
</reference>
<proteinExistence type="predicted"/>
<dbReference type="Pfam" id="PF17774">
    <property type="entry name" value="YlmH_RBD"/>
    <property type="match status" value="1"/>
</dbReference>
<evidence type="ECO:0000259" key="2">
    <source>
        <dbReference type="SMART" id="SM00363"/>
    </source>
</evidence>
<dbReference type="SMART" id="SM00363">
    <property type="entry name" value="S4"/>
    <property type="match status" value="1"/>
</dbReference>
<accession>A0ABS6ECP9</accession>
<dbReference type="PROSITE" id="PS50889">
    <property type="entry name" value="S4"/>
    <property type="match status" value="1"/>
</dbReference>
<evidence type="ECO:0000313" key="3">
    <source>
        <dbReference type="EMBL" id="MBU5482976.1"/>
    </source>
</evidence>
<organism evidence="3 4">
    <name type="scientific">Clostridium mobile</name>
    <dbReference type="NCBI Taxonomy" id="2841512"/>
    <lineage>
        <taxon>Bacteria</taxon>
        <taxon>Bacillati</taxon>
        <taxon>Bacillota</taxon>
        <taxon>Clostridia</taxon>
        <taxon>Eubacteriales</taxon>
        <taxon>Clostridiaceae</taxon>
        <taxon>Clostridium</taxon>
    </lineage>
</organism>
<name>A0ABS6ECP9_9CLOT</name>
<keyword evidence="1" id="KW-0694">RNA-binding</keyword>
<dbReference type="CDD" id="cd00165">
    <property type="entry name" value="S4"/>
    <property type="match status" value="1"/>
</dbReference>
<protein>
    <submittedName>
        <fullName evidence="3">RNA-binding protein</fullName>
    </submittedName>
</protein>
<dbReference type="Proteomes" id="UP000726170">
    <property type="component" value="Unassembled WGS sequence"/>
</dbReference>
<dbReference type="Pfam" id="PF01479">
    <property type="entry name" value="S4"/>
    <property type="match status" value="1"/>
</dbReference>
<dbReference type="EMBL" id="JAHLQF010000001">
    <property type="protein sequence ID" value="MBU5482976.1"/>
    <property type="molecule type" value="Genomic_DNA"/>
</dbReference>
<gene>
    <name evidence="3" type="ORF">KQI86_01475</name>
</gene>
<sequence>MDKAYFLNIIEYEDKNRISNIYDKIILANKANRGIYTEDFYPPNVWKKLEQLGGVLPVNVYSNGIFKEAERRILAFSPEEVWYYPLNLIRITNLSSFSTPNHRDYLGALMSLGLKREKFGDLIIKDHSCYLPVKEDLSKYIIENLKGIGNCPCNVEVVDVYTEAIPDFEFKDLFLNITSNRIDCIVSALTNLSRNKATELIEGGKVLIDYSVVKDKDKTLSNDSIVTIRGYGKFKYIGENGFTGSGRMKVNFKKFV</sequence>
<feature type="domain" description="RNA-binding S4" evidence="2">
    <location>
        <begin position="180"/>
        <end position="238"/>
    </location>
</feature>
<dbReference type="InterPro" id="IPR002942">
    <property type="entry name" value="S4_RNA-bd"/>
</dbReference>